<evidence type="ECO:0008006" key="4">
    <source>
        <dbReference type="Google" id="ProtNLM"/>
    </source>
</evidence>
<evidence type="ECO:0000256" key="1">
    <source>
        <dbReference type="SAM" id="Phobius"/>
    </source>
</evidence>
<reference evidence="2 3" key="1">
    <citation type="submission" date="2017-10" db="EMBL/GenBank/DDBJ databases">
        <title>Draft genome of Longibacter Salinarum.</title>
        <authorList>
            <person name="Goh K.M."/>
            <person name="Shamsir M.S."/>
            <person name="Lim S.W."/>
        </authorList>
    </citation>
    <scope>NUCLEOTIDE SEQUENCE [LARGE SCALE GENOMIC DNA]</scope>
    <source>
        <strain evidence="2 3">KCTC 52045</strain>
    </source>
</reference>
<keyword evidence="1" id="KW-0812">Transmembrane</keyword>
<accession>A0A2A8D068</accession>
<evidence type="ECO:0000313" key="3">
    <source>
        <dbReference type="Proteomes" id="UP000220102"/>
    </source>
</evidence>
<keyword evidence="1" id="KW-0472">Membrane</keyword>
<dbReference type="AlphaFoldDB" id="A0A2A8D068"/>
<gene>
    <name evidence="2" type="ORF">CRI94_04120</name>
</gene>
<dbReference type="Gene3D" id="1.25.40.390">
    <property type="match status" value="1"/>
</dbReference>
<dbReference type="EMBL" id="PDEQ01000002">
    <property type="protein sequence ID" value="PEN14233.1"/>
    <property type="molecule type" value="Genomic_DNA"/>
</dbReference>
<dbReference type="InterPro" id="IPR041662">
    <property type="entry name" value="SusD-like_2"/>
</dbReference>
<dbReference type="InterPro" id="IPR011990">
    <property type="entry name" value="TPR-like_helical_dom_sf"/>
</dbReference>
<organism evidence="2 3">
    <name type="scientific">Longibacter salinarum</name>
    <dbReference type="NCBI Taxonomy" id="1850348"/>
    <lineage>
        <taxon>Bacteria</taxon>
        <taxon>Pseudomonadati</taxon>
        <taxon>Rhodothermota</taxon>
        <taxon>Rhodothermia</taxon>
        <taxon>Rhodothermales</taxon>
        <taxon>Salisaetaceae</taxon>
        <taxon>Longibacter</taxon>
    </lineage>
</organism>
<dbReference type="OrthoDB" id="9766256at2"/>
<comment type="caution">
    <text evidence="2">The sequence shown here is derived from an EMBL/GenBank/DDBJ whole genome shotgun (WGS) entry which is preliminary data.</text>
</comment>
<sequence>MYSQLLSHPDVHDSMSNTRPPRLLVLACTVLLVVPMFFIGCDFGSTNDDPTAPNTINPDLLFTRSLVYGTLRYDVYQRSQHLFGNMYAQYVANLVPNFPTDRYETSGAYDNWAEAFWNTSYAAYGGGANVGENVSNPGINIQQAIELTQDDPQLVNKTAIARIWKVWLLHRVTDAWGDVPYSEAYQGDEGNRTPVYDPQEEIYRDMLAVLEQSAEAIDPSISGGSFRFGDADVLFNDDLTRWRRFANALRLRLAIRASEAAPSLAEQHVRDVLSSGEVMQGNDDSARLIMGTAEGEFVNSNPLSIIAGFGDERVSELAVQILSDRNDPRIGEIADTTITFPRDGVLYRGLPNGLSASELNGIQSFRYSRIGDRFREADNPVPVILYPEVEFLQAEAALRGWASTTAEDHYEAGIRASLEMYGIDDPTTVDNYLQEPNVAWPASGTFEEKLEAIITQKWIAIYTQGFEAWAEQRRTGYPELLTISGQGATGGEVPTRILYPNVERSLNSANVNEAAQRMGGDTPTTRVWWDVD</sequence>
<proteinExistence type="predicted"/>
<evidence type="ECO:0000313" key="2">
    <source>
        <dbReference type="EMBL" id="PEN14233.1"/>
    </source>
</evidence>
<dbReference type="Pfam" id="PF12771">
    <property type="entry name" value="SusD-like_2"/>
    <property type="match status" value="1"/>
</dbReference>
<name>A0A2A8D068_9BACT</name>
<dbReference type="SUPFAM" id="SSF48452">
    <property type="entry name" value="TPR-like"/>
    <property type="match status" value="1"/>
</dbReference>
<protein>
    <recommendedName>
        <fullName evidence="4">SusD/RagB family nutrient-binding outer membrane lipoprotein</fullName>
    </recommendedName>
</protein>
<keyword evidence="1" id="KW-1133">Transmembrane helix</keyword>
<dbReference type="Proteomes" id="UP000220102">
    <property type="component" value="Unassembled WGS sequence"/>
</dbReference>
<feature type="transmembrane region" description="Helical" evidence="1">
    <location>
        <begin position="21"/>
        <end position="40"/>
    </location>
</feature>
<keyword evidence="3" id="KW-1185">Reference proteome</keyword>